<feature type="transmembrane region" description="Helical" evidence="6">
    <location>
        <begin position="316"/>
        <end position="334"/>
    </location>
</feature>
<dbReference type="Pfam" id="PF07690">
    <property type="entry name" value="MFS_1"/>
    <property type="match status" value="1"/>
</dbReference>
<organism evidence="8 9">
    <name type="scientific">Lysobacter korlensis</name>
    <dbReference type="NCBI Taxonomy" id="553636"/>
    <lineage>
        <taxon>Bacteria</taxon>
        <taxon>Pseudomonadati</taxon>
        <taxon>Pseudomonadota</taxon>
        <taxon>Gammaproteobacteria</taxon>
        <taxon>Lysobacterales</taxon>
        <taxon>Lysobacteraceae</taxon>
        <taxon>Lysobacter</taxon>
    </lineage>
</organism>
<evidence type="ECO:0000313" key="8">
    <source>
        <dbReference type="EMBL" id="MFC0676233.1"/>
    </source>
</evidence>
<feature type="transmembrane region" description="Helical" evidence="6">
    <location>
        <begin position="63"/>
        <end position="82"/>
    </location>
</feature>
<feature type="transmembrane region" description="Helical" evidence="6">
    <location>
        <begin position="378"/>
        <end position="399"/>
    </location>
</feature>
<feature type="domain" description="Major facilitator superfamily (MFS) profile" evidence="7">
    <location>
        <begin position="29"/>
        <end position="430"/>
    </location>
</feature>
<evidence type="ECO:0000256" key="6">
    <source>
        <dbReference type="SAM" id="Phobius"/>
    </source>
</evidence>
<dbReference type="Gene3D" id="1.20.1250.20">
    <property type="entry name" value="MFS general substrate transporter like domains"/>
    <property type="match status" value="2"/>
</dbReference>
<dbReference type="InterPro" id="IPR004752">
    <property type="entry name" value="AmpG_permease/AT-1"/>
</dbReference>
<dbReference type="PANTHER" id="PTHR12778:SF10">
    <property type="entry name" value="MAJOR FACILITATOR SUPERFAMILY DOMAIN-CONTAINING PROTEIN 3"/>
    <property type="match status" value="1"/>
</dbReference>
<feature type="transmembrane region" description="Helical" evidence="6">
    <location>
        <begin position="291"/>
        <end position="309"/>
    </location>
</feature>
<evidence type="ECO:0000256" key="1">
    <source>
        <dbReference type="ARBA" id="ARBA00004141"/>
    </source>
</evidence>
<dbReference type="SUPFAM" id="SSF103473">
    <property type="entry name" value="MFS general substrate transporter"/>
    <property type="match status" value="1"/>
</dbReference>
<dbReference type="PROSITE" id="PS50850">
    <property type="entry name" value="MFS"/>
    <property type="match status" value="1"/>
</dbReference>
<feature type="transmembrane region" description="Helical" evidence="6">
    <location>
        <begin position="193"/>
        <end position="212"/>
    </location>
</feature>
<keyword evidence="2" id="KW-0813">Transport</keyword>
<reference evidence="8 9" key="1">
    <citation type="submission" date="2024-09" db="EMBL/GenBank/DDBJ databases">
        <authorList>
            <person name="Sun Q."/>
            <person name="Mori K."/>
        </authorList>
    </citation>
    <scope>NUCLEOTIDE SEQUENCE [LARGE SCALE GENOMIC DNA]</scope>
    <source>
        <strain evidence="8 9">KCTC 23076</strain>
    </source>
</reference>
<gene>
    <name evidence="8" type="ORF">ACFFGH_00020</name>
</gene>
<keyword evidence="5 6" id="KW-0472">Membrane</keyword>
<keyword evidence="3 6" id="KW-0812">Transmembrane</keyword>
<evidence type="ECO:0000256" key="5">
    <source>
        <dbReference type="ARBA" id="ARBA00023136"/>
    </source>
</evidence>
<evidence type="ECO:0000256" key="3">
    <source>
        <dbReference type="ARBA" id="ARBA00022692"/>
    </source>
</evidence>
<sequence length="445" mass="47039">MSTAADHSSSEPVSYKGWAGIKRAFGTPSALTMMLLGFGSGLPFLLIASSTLSTRLRDVGLDLGSIGLISLASFFYLLKFAWAPLIDRYAFPLTAFLGRRRSWLLAAQVVVAISLAALAFVQPQLGVSELVVWVLVASLAGATQDSAVDAYRIEIAPPSAQAALAATYTLGYRIGLIVAGAGALYLAEFGDWTQAYLVMAALMALPIAATLLSREPVAPVMTVARKVDFFGAFWQPFTSFFSANGLALGLGLLLFVGLFKFPDQVIGVMAGPFYLDSGYTKADIATVSKLYGVWTGIAGAFAGGLAVAAFGFRRTLFLAAIMVALSNLAFLLMAQNPSEIWAFYAAITADNLSQGFAGTVLVAFMSSLTDRNFTATQYALLVSLANLPGKFVGGASGYIVEATSYSTFFLLSALTVVPTLLLLAWLWGRIREASQPQDVAGAHAP</sequence>
<keyword evidence="9" id="KW-1185">Reference proteome</keyword>
<evidence type="ECO:0000256" key="2">
    <source>
        <dbReference type="ARBA" id="ARBA00022448"/>
    </source>
</evidence>
<feature type="transmembrane region" description="Helical" evidence="6">
    <location>
        <begin position="103"/>
        <end position="124"/>
    </location>
</feature>
<dbReference type="PANTHER" id="PTHR12778">
    <property type="entry name" value="SOLUTE CARRIER FAMILY 33 ACETYL-COA TRANSPORTER -RELATED"/>
    <property type="match status" value="1"/>
</dbReference>
<dbReference type="NCBIfam" id="TIGR00901">
    <property type="entry name" value="2A0125"/>
    <property type="match status" value="1"/>
</dbReference>
<proteinExistence type="predicted"/>
<comment type="subcellular location">
    <subcellularLocation>
        <location evidence="1">Membrane</location>
        <topology evidence="1">Multi-pass membrane protein</topology>
    </subcellularLocation>
</comment>
<dbReference type="RefSeq" id="WP_386663792.1">
    <property type="nucleotide sequence ID" value="NZ_JBHLTG010000001.1"/>
</dbReference>
<feature type="transmembrane region" description="Helical" evidence="6">
    <location>
        <begin position="405"/>
        <end position="427"/>
    </location>
</feature>
<feature type="transmembrane region" description="Helical" evidence="6">
    <location>
        <begin position="233"/>
        <end position="259"/>
    </location>
</feature>
<dbReference type="Proteomes" id="UP001589896">
    <property type="component" value="Unassembled WGS sequence"/>
</dbReference>
<dbReference type="InterPro" id="IPR020846">
    <property type="entry name" value="MFS_dom"/>
</dbReference>
<dbReference type="InterPro" id="IPR036259">
    <property type="entry name" value="MFS_trans_sf"/>
</dbReference>
<dbReference type="EMBL" id="JBHLTG010000001">
    <property type="protein sequence ID" value="MFC0676233.1"/>
    <property type="molecule type" value="Genomic_DNA"/>
</dbReference>
<feature type="transmembrane region" description="Helical" evidence="6">
    <location>
        <begin position="340"/>
        <end position="366"/>
    </location>
</feature>
<evidence type="ECO:0000256" key="4">
    <source>
        <dbReference type="ARBA" id="ARBA00022989"/>
    </source>
</evidence>
<evidence type="ECO:0000313" key="9">
    <source>
        <dbReference type="Proteomes" id="UP001589896"/>
    </source>
</evidence>
<name>A0ABV6RGW8_9GAMM</name>
<evidence type="ECO:0000259" key="7">
    <source>
        <dbReference type="PROSITE" id="PS50850"/>
    </source>
</evidence>
<feature type="transmembrane region" description="Helical" evidence="6">
    <location>
        <begin position="30"/>
        <end position="51"/>
    </location>
</feature>
<feature type="transmembrane region" description="Helical" evidence="6">
    <location>
        <begin position="163"/>
        <end position="187"/>
    </location>
</feature>
<comment type="caution">
    <text evidence="8">The sequence shown here is derived from an EMBL/GenBank/DDBJ whole genome shotgun (WGS) entry which is preliminary data.</text>
</comment>
<feature type="transmembrane region" description="Helical" evidence="6">
    <location>
        <begin position="130"/>
        <end position="151"/>
    </location>
</feature>
<keyword evidence="4 6" id="KW-1133">Transmembrane helix</keyword>
<dbReference type="InterPro" id="IPR011701">
    <property type="entry name" value="MFS"/>
</dbReference>
<accession>A0ABV6RGW8</accession>
<protein>
    <submittedName>
        <fullName evidence="8">MFS transporter</fullName>
    </submittedName>
</protein>